<dbReference type="AlphaFoldDB" id="A0A8J7STS5"/>
<sequence>MVIKTNNRKPPPSTDVDAWLAIVSAKQLSQFTAEEIIAAFQDAGGRDRHLRELMAGYLSDMVYRTLRRRVGRNRPNEGNDIIDRVHASFFAANCDTTCADAKGYRTAFASRLLFRLKDALSAEQQAAVIKPGRRTQPNDGSPLGALVRVPEVNQVDSDAFFEREELSGDGVQRPDPGILAGVDTMIEDIDVKRIVAQVIDPRKRLAFQLHMDFVPIGGKAALTIARTLGVDRKTVEHWIEEVREFLLTQVPEVQTLQRRTTGE</sequence>
<evidence type="ECO:0000313" key="1">
    <source>
        <dbReference type="EMBL" id="MBL4929511.1"/>
    </source>
</evidence>
<evidence type="ECO:0000313" key="2">
    <source>
        <dbReference type="Proteomes" id="UP000619033"/>
    </source>
</evidence>
<dbReference type="RefSeq" id="WP_202662041.1">
    <property type="nucleotide sequence ID" value="NZ_JAESVP010000008.1"/>
</dbReference>
<dbReference type="Proteomes" id="UP000619033">
    <property type="component" value="Unassembled WGS sequence"/>
</dbReference>
<comment type="caution">
    <text evidence="1">The sequence shown here is derived from an EMBL/GenBank/DDBJ whole genome shotgun (WGS) entry which is preliminary data.</text>
</comment>
<proteinExistence type="predicted"/>
<keyword evidence="2" id="KW-1185">Reference proteome</keyword>
<reference evidence="1" key="1">
    <citation type="submission" date="2021-01" db="EMBL/GenBank/DDBJ databases">
        <title>Genome seq and assembly of Tabrizicola sp. KVB23.</title>
        <authorList>
            <person name="Chhetri G."/>
        </authorList>
    </citation>
    <scope>NUCLEOTIDE SEQUENCE</scope>
    <source>
        <strain evidence="1">KVB23</strain>
    </source>
</reference>
<organism evidence="1 2">
    <name type="scientific">Fuscibacter oryzae</name>
    <dbReference type="NCBI Taxonomy" id="2803939"/>
    <lineage>
        <taxon>Bacteria</taxon>
        <taxon>Pseudomonadati</taxon>
        <taxon>Pseudomonadota</taxon>
        <taxon>Alphaproteobacteria</taxon>
        <taxon>Rhodobacterales</taxon>
        <taxon>Paracoccaceae</taxon>
        <taxon>Fuscibacter</taxon>
    </lineage>
</organism>
<accession>A0A8J7STS5</accession>
<dbReference type="EMBL" id="JAESVP010000008">
    <property type="protein sequence ID" value="MBL4929511.1"/>
    <property type="molecule type" value="Genomic_DNA"/>
</dbReference>
<name>A0A8J7STS5_9RHOB</name>
<gene>
    <name evidence="1" type="ORF">JI744_15510</name>
</gene>
<protein>
    <submittedName>
        <fullName evidence="1">Uncharacterized protein</fullName>
    </submittedName>
</protein>